<organism evidence="1 2">
    <name type="scientific">Symbiodinium necroappetens</name>
    <dbReference type="NCBI Taxonomy" id="1628268"/>
    <lineage>
        <taxon>Eukaryota</taxon>
        <taxon>Sar</taxon>
        <taxon>Alveolata</taxon>
        <taxon>Dinophyceae</taxon>
        <taxon>Suessiales</taxon>
        <taxon>Symbiodiniaceae</taxon>
        <taxon>Symbiodinium</taxon>
    </lineage>
</organism>
<protein>
    <submittedName>
        <fullName evidence="1">Uncharacterized protein</fullName>
    </submittedName>
</protein>
<dbReference type="Proteomes" id="UP000601435">
    <property type="component" value="Unassembled WGS sequence"/>
</dbReference>
<proteinExistence type="predicted"/>
<dbReference type="AlphaFoldDB" id="A0A812XWV3"/>
<reference evidence="1" key="1">
    <citation type="submission" date="2021-02" db="EMBL/GenBank/DDBJ databases">
        <authorList>
            <person name="Dougan E. K."/>
            <person name="Rhodes N."/>
            <person name="Thang M."/>
            <person name="Chan C."/>
        </authorList>
    </citation>
    <scope>NUCLEOTIDE SEQUENCE</scope>
</reference>
<name>A0A812XWV3_9DINO</name>
<dbReference type="EMBL" id="CAJNJA010038898">
    <property type="protein sequence ID" value="CAE7751573.1"/>
    <property type="molecule type" value="Genomic_DNA"/>
</dbReference>
<evidence type="ECO:0000313" key="1">
    <source>
        <dbReference type="EMBL" id="CAE7751573.1"/>
    </source>
</evidence>
<evidence type="ECO:0000313" key="2">
    <source>
        <dbReference type="Proteomes" id="UP000601435"/>
    </source>
</evidence>
<dbReference type="OrthoDB" id="161325at2759"/>
<accession>A0A812XWV3</accession>
<gene>
    <name evidence="1" type="ORF">SNEC2469_LOCUS21792</name>
</gene>
<feature type="non-terminal residue" evidence="1">
    <location>
        <position position="116"/>
    </location>
</feature>
<comment type="caution">
    <text evidence="1">The sequence shown here is derived from an EMBL/GenBank/DDBJ whole genome shotgun (WGS) entry which is preliminary data.</text>
</comment>
<sequence>MHGTRLHIQNRDIKRPSRLEVNLDFGARHEDAAIEAYQERVGSQVYGQQHRVCLPLPVDGATHALCQAFPAPHEGTRPREDIKANAVGQESKPPSDAREVPVHRPFFLLTGFVDGL</sequence>
<keyword evidence="2" id="KW-1185">Reference proteome</keyword>